<organism evidence="1 2">
    <name type="scientific">Pueribacillus theae</name>
    <dbReference type="NCBI Taxonomy" id="2171751"/>
    <lineage>
        <taxon>Bacteria</taxon>
        <taxon>Bacillati</taxon>
        <taxon>Bacillota</taxon>
        <taxon>Bacilli</taxon>
        <taxon>Bacillales</taxon>
        <taxon>Bacillaceae</taxon>
        <taxon>Pueribacillus</taxon>
    </lineage>
</organism>
<reference evidence="1 2" key="1">
    <citation type="submission" date="2018-04" db="EMBL/GenBank/DDBJ databases">
        <title>Camelliibacillus theae gen. nov., sp. nov., isolated from Pu'er tea.</title>
        <authorList>
            <person name="Niu L."/>
        </authorList>
    </citation>
    <scope>NUCLEOTIDE SEQUENCE [LARGE SCALE GENOMIC DNA]</scope>
    <source>
        <strain evidence="1 2">T8</strain>
    </source>
</reference>
<dbReference type="EMBL" id="QCZG01000039">
    <property type="protein sequence ID" value="PWA08281.1"/>
    <property type="molecule type" value="Genomic_DNA"/>
</dbReference>
<sequence length="70" mass="8356">MRLFYKEAKELADKALKNEQEITIIQLKKENKTDYDLQVIRLQRALRKVYEEGYNEGLKNGLKSKFNFSD</sequence>
<dbReference type="Proteomes" id="UP000245998">
    <property type="component" value="Unassembled WGS sequence"/>
</dbReference>
<gene>
    <name evidence="1" type="ORF">DCC39_15220</name>
</gene>
<accession>A0A2U1JSY9</accession>
<evidence type="ECO:0000313" key="1">
    <source>
        <dbReference type="EMBL" id="PWA08281.1"/>
    </source>
</evidence>
<name>A0A2U1JSY9_9BACI</name>
<dbReference type="AlphaFoldDB" id="A0A2U1JSY9"/>
<proteinExistence type="predicted"/>
<protein>
    <submittedName>
        <fullName evidence="1">Uncharacterized protein</fullName>
    </submittedName>
</protein>
<evidence type="ECO:0000313" key="2">
    <source>
        <dbReference type="Proteomes" id="UP000245998"/>
    </source>
</evidence>
<comment type="caution">
    <text evidence="1">The sequence shown here is derived from an EMBL/GenBank/DDBJ whole genome shotgun (WGS) entry which is preliminary data.</text>
</comment>
<keyword evidence="2" id="KW-1185">Reference proteome</keyword>
<dbReference type="RefSeq" id="WP_116555757.1">
    <property type="nucleotide sequence ID" value="NZ_QCZG01000039.1"/>
</dbReference>